<dbReference type="PANTHER" id="PTHR21666:SF270">
    <property type="entry name" value="MUREIN HYDROLASE ACTIVATOR ENVC"/>
    <property type="match status" value="1"/>
</dbReference>
<dbReference type="GeneID" id="303368009"/>
<dbReference type="InterPro" id="IPR050570">
    <property type="entry name" value="Cell_wall_metabolism_enzyme"/>
</dbReference>
<name>A0A1T4PYN8_9SPIR</name>
<evidence type="ECO:0000313" key="5">
    <source>
        <dbReference type="Proteomes" id="UP000190395"/>
    </source>
</evidence>
<feature type="coiled-coil region" evidence="1">
    <location>
        <begin position="94"/>
        <end position="128"/>
    </location>
</feature>
<reference evidence="4 5" key="1">
    <citation type="submission" date="2017-02" db="EMBL/GenBank/DDBJ databases">
        <authorList>
            <person name="Peterson S.W."/>
        </authorList>
    </citation>
    <scope>NUCLEOTIDE SEQUENCE [LARGE SCALE GENOMIC DNA]</scope>
    <source>
        <strain evidence="4 5">ATCC BAA-909</strain>
    </source>
</reference>
<dbReference type="STRING" id="225004.SAMN02745152_01781"/>
<proteinExistence type="predicted"/>
<dbReference type="PANTHER" id="PTHR21666">
    <property type="entry name" value="PEPTIDASE-RELATED"/>
    <property type="match status" value="1"/>
</dbReference>
<dbReference type="Proteomes" id="UP000190395">
    <property type="component" value="Unassembled WGS sequence"/>
</dbReference>
<keyword evidence="2" id="KW-0812">Transmembrane</keyword>
<feature type="transmembrane region" description="Helical" evidence="2">
    <location>
        <begin position="63"/>
        <end position="83"/>
    </location>
</feature>
<keyword evidence="2" id="KW-1133">Transmembrane helix</keyword>
<keyword evidence="1" id="KW-0175">Coiled coil</keyword>
<evidence type="ECO:0000256" key="2">
    <source>
        <dbReference type="SAM" id="Phobius"/>
    </source>
</evidence>
<evidence type="ECO:0000256" key="1">
    <source>
        <dbReference type="SAM" id="Coils"/>
    </source>
</evidence>
<protein>
    <submittedName>
        <fullName evidence="4">Peptidase family M23</fullName>
    </submittedName>
</protein>
<accession>A0A1T4PYN8</accession>
<gene>
    <name evidence="4" type="ORF">SAMN02745152_01781</name>
</gene>
<dbReference type="InterPro" id="IPR011055">
    <property type="entry name" value="Dup_hybrid_motif"/>
</dbReference>
<dbReference type="GO" id="GO:0004222">
    <property type="term" value="F:metalloendopeptidase activity"/>
    <property type="evidence" value="ECO:0007669"/>
    <property type="project" value="TreeGrafter"/>
</dbReference>
<dbReference type="OrthoDB" id="305469at2"/>
<organism evidence="4 5">
    <name type="scientific">Treponema berlinense</name>
    <dbReference type="NCBI Taxonomy" id="225004"/>
    <lineage>
        <taxon>Bacteria</taxon>
        <taxon>Pseudomonadati</taxon>
        <taxon>Spirochaetota</taxon>
        <taxon>Spirochaetia</taxon>
        <taxon>Spirochaetales</taxon>
        <taxon>Treponemataceae</taxon>
        <taxon>Treponema</taxon>
    </lineage>
</organism>
<dbReference type="Pfam" id="PF01551">
    <property type="entry name" value="Peptidase_M23"/>
    <property type="match status" value="1"/>
</dbReference>
<dbReference type="AlphaFoldDB" id="A0A1T4PYN8"/>
<sequence>MAKTRHYKKIEKNIASSFMSVLKAGFSKIGHFFVRFFKICDSRLTIMIVPHSQSKVVNFQTNVFALCFGIVLIIGIISSFVYFNRQAAGSSAEISRLMNENRQTLASLDELRDENNNLLQTAKRFQSSLSQSLSLLGIDSSSSVSKASMNDSDLSSLFDTKSQVTGSTREATDIRQLNSYLENAVQPIEQIGKMLESQGTLFTDIPNIWPIRGGIGHVSMPFGQNMHPITGQWYIHKGLDLSTWRSGDPIVATANGQVVSVGYDFSFGNFVIIKHKHGIYTRYCHMQTARVKKGEFVSQRQIIGTIGNTGITTGPHLHYEIHIGSDVVDPAKYVNVKLSK</sequence>
<keyword evidence="2" id="KW-0472">Membrane</keyword>
<evidence type="ECO:0000259" key="3">
    <source>
        <dbReference type="Pfam" id="PF01551"/>
    </source>
</evidence>
<dbReference type="CDD" id="cd12797">
    <property type="entry name" value="M23_peptidase"/>
    <property type="match status" value="1"/>
</dbReference>
<dbReference type="SUPFAM" id="SSF51261">
    <property type="entry name" value="Duplicated hybrid motif"/>
    <property type="match status" value="1"/>
</dbReference>
<evidence type="ECO:0000313" key="4">
    <source>
        <dbReference type="EMBL" id="SJZ96664.1"/>
    </source>
</evidence>
<keyword evidence="5" id="KW-1185">Reference proteome</keyword>
<dbReference type="Gene3D" id="2.70.70.10">
    <property type="entry name" value="Glucose Permease (Domain IIA)"/>
    <property type="match status" value="1"/>
</dbReference>
<dbReference type="EMBL" id="FUXC01000011">
    <property type="protein sequence ID" value="SJZ96664.1"/>
    <property type="molecule type" value="Genomic_DNA"/>
</dbReference>
<dbReference type="InterPro" id="IPR016047">
    <property type="entry name" value="M23ase_b-sheet_dom"/>
</dbReference>
<dbReference type="RefSeq" id="WP_078931512.1">
    <property type="nucleotide sequence ID" value="NZ_CAMCOW010000005.1"/>
</dbReference>
<feature type="domain" description="M23ase beta-sheet core" evidence="3">
    <location>
        <begin position="235"/>
        <end position="330"/>
    </location>
</feature>